<protein>
    <submittedName>
        <fullName evidence="2">S41 family peptidase</fullName>
    </submittedName>
</protein>
<gene>
    <name evidence="2" type="ORF">M3P19_00755</name>
</gene>
<sequence>MSKESNKLWLQDFELLKQEMTSGYANLKYAKEKEGLDLIQLSDTTRINLKKAESQKKAQEIIRKFLSVFKDGHLNATLIKEESINGSEAEQLPNSNEMDSLALTKMNYQNVDIQKTIKFDSIDGFHSLSTDTNPFESSIIKNGGHSIGVIRIEIFLTRWYLQTANMEWKSFKKTFDGDCDEDCQWTFYQKVEDKLLEHLTDRIDELKNMGMEALIINVSNNGGGTEWCNAVANLLTSKHLKHLDASFVRHKHWTGILEDYLSLVQNDLKNTQLKPDLISKLEKLESLLSELIEKTKEYCDPSHVWSNQNLNCLELIQNPFFGELPFGIGQHEQLEELESKSLLEIERFLPFKKGVYDGPLYIVQDKYSGSATEEFSSLLQANDAAIIVGEVSYGAGCGYNHGGFKLNLPHIGLTIRMPDCARFRKDGMNEIHGIEPDIKINWNKKNSHEKGAMVIDRIRERLE</sequence>
<dbReference type="PANTHER" id="PTHR32060:SF22">
    <property type="entry name" value="CARBOXYL-TERMINAL-PROCESSING PEPTIDASE 3, CHLOROPLASTIC"/>
    <property type="match status" value="1"/>
</dbReference>
<dbReference type="Proteomes" id="UP001203607">
    <property type="component" value="Unassembled WGS sequence"/>
</dbReference>
<feature type="domain" description="Tail specific protease" evidence="1">
    <location>
        <begin position="197"/>
        <end position="440"/>
    </location>
</feature>
<proteinExistence type="predicted"/>
<organism evidence="2 3">
    <name type="scientific">Flagellimonas spongiicola</name>
    <dbReference type="NCBI Taxonomy" id="2942208"/>
    <lineage>
        <taxon>Bacteria</taxon>
        <taxon>Pseudomonadati</taxon>
        <taxon>Bacteroidota</taxon>
        <taxon>Flavobacteriia</taxon>
        <taxon>Flavobacteriales</taxon>
        <taxon>Flavobacteriaceae</taxon>
        <taxon>Flagellimonas</taxon>
    </lineage>
</organism>
<dbReference type="RefSeq" id="WP_249655701.1">
    <property type="nucleotide sequence ID" value="NZ_JAMFMA010000001.1"/>
</dbReference>
<dbReference type="SUPFAM" id="SSF52096">
    <property type="entry name" value="ClpP/crotonase"/>
    <property type="match status" value="1"/>
</dbReference>
<dbReference type="InterPro" id="IPR005151">
    <property type="entry name" value="Tail-specific_protease"/>
</dbReference>
<dbReference type="Pfam" id="PF03572">
    <property type="entry name" value="Peptidase_S41"/>
    <property type="match status" value="1"/>
</dbReference>
<name>A0ABT0PMC6_9FLAO</name>
<evidence type="ECO:0000313" key="3">
    <source>
        <dbReference type="Proteomes" id="UP001203607"/>
    </source>
</evidence>
<accession>A0ABT0PMC6</accession>
<keyword evidence="3" id="KW-1185">Reference proteome</keyword>
<comment type="caution">
    <text evidence="2">The sequence shown here is derived from an EMBL/GenBank/DDBJ whole genome shotgun (WGS) entry which is preliminary data.</text>
</comment>
<dbReference type="InterPro" id="IPR029045">
    <property type="entry name" value="ClpP/crotonase-like_dom_sf"/>
</dbReference>
<dbReference type="PANTHER" id="PTHR32060">
    <property type="entry name" value="TAIL-SPECIFIC PROTEASE"/>
    <property type="match status" value="1"/>
</dbReference>
<evidence type="ECO:0000259" key="1">
    <source>
        <dbReference type="Pfam" id="PF03572"/>
    </source>
</evidence>
<dbReference type="Gene3D" id="1.20.920.70">
    <property type="match status" value="1"/>
</dbReference>
<dbReference type="EMBL" id="JAMFMA010000001">
    <property type="protein sequence ID" value="MCL6272514.1"/>
    <property type="molecule type" value="Genomic_DNA"/>
</dbReference>
<reference evidence="2 3" key="1">
    <citation type="submission" date="2022-05" db="EMBL/GenBank/DDBJ databases">
        <authorList>
            <person name="Park J.-S."/>
        </authorList>
    </citation>
    <scope>NUCLEOTIDE SEQUENCE [LARGE SCALE GENOMIC DNA]</scope>
    <source>
        <strain evidence="2 3">2012CJ35-5</strain>
    </source>
</reference>
<dbReference type="Gene3D" id="3.90.226.10">
    <property type="entry name" value="2-enoyl-CoA Hydratase, Chain A, domain 1"/>
    <property type="match status" value="1"/>
</dbReference>
<evidence type="ECO:0000313" key="2">
    <source>
        <dbReference type="EMBL" id="MCL6272514.1"/>
    </source>
</evidence>